<dbReference type="EMBL" id="CADCTX010000791">
    <property type="protein sequence ID" value="CAA9350379.1"/>
    <property type="molecule type" value="Genomic_DNA"/>
</dbReference>
<evidence type="ECO:0000256" key="1">
    <source>
        <dbReference type="SAM" id="MobiDB-lite"/>
    </source>
</evidence>
<organism evidence="2">
    <name type="scientific">uncultured Gemmatimonadaceae bacterium</name>
    <dbReference type="NCBI Taxonomy" id="246130"/>
    <lineage>
        <taxon>Bacteria</taxon>
        <taxon>Pseudomonadati</taxon>
        <taxon>Gemmatimonadota</taxon>
        <taxon>Gemmatimonadia</taxon>
        <taxon>Gemmatimonadales</taxon>
        <taxon>Gemmatimonadaceae</taxon>
        <taxon>environmental samples</taxon>
    </lineage>
</organism>
<name>A0A6J4M7I7_9BACT</name>
<evidence type="ECO:0000313" key="2">
    <source>
        <dbReference type="EMBL" id="CAA9350379.1"/>
    </source>
</evidence>
<protein>
    <submittedName>
        <fullName evidence="2">Uncharacterized protein</fullName>
    </submittedName>
</protein>
<feature type="region of interest" description="Disordered" evidence="1">
    <location>
        <begin position="1"/>
        <end position="28"/>
    </location>
</feature>
<dbReference type="AlphaFoldDB" id="A0A6J4M7I7"/>
<sequence length="28" mass="3365">EGRPAQGRRVLRRGARPRRRLRRPVEGR</sequence>
<feature type="non-terminal residue" evidence="2">
    <location>
        <position position="1"/>
    </location>
</feature>
<reference evidence="2" key="1">
    <citation type="submission" date="2020-02" db="EMBL/GenBank/DDBJ databases">
        <authorList>
            <person name="Meier V. D."/>
        </authorList>
    </citation>
    <scope>NUCLEOTIDE SEQUENCE</scope>
    <source>
        <strain evidence="2">AVDCRST_MAG40</strain>
    </source>
</reference>
<gene>
    <name evidence="2" type="ORF">AVDCRST_MAG40-2867</name>
</gene>
<accession>A0A6J4M7I7</accession>
<feature type="compositionally biased region" description="Basic residues" evidence="1">
    <location>
        <begin position="9"/>
        <end position="22"/>
    </location>
</feature>
<proteinExistence type="predicted"/>
<feature type="non-terminal residue" evidence="2">
    <location>
        <position position="28"/>
    </location>
</feature>